<feature type="region of interest" description="Disordered" evidence="1">
    <location>
        <begin position="211"/>
        <end position="266"/>
    </location>
</feature>
<keyword evidence="2" id="KW-0812">Transmembrane</keyword>
<proteinExistence type="predicted"/>
<evidence type="ECO:0000256" key="1">
    <source>
        <dbReference type="SAM" id="MobiDB-lite"/>
    </source>
</evidence>
<evidence type="ECO:0000313" key="3">
    <source>
        <dbReference type="EMBL" id="RKH89680.1"/>
    </source>
</evidence>
<sequence>MDVKRIVGMIGYCLCTLLVGCAGGGAARIGSPLPLPNGGPRTDCEREGWYDLAPARVQAKTASYNLAYSIHYTQDHVGLGVFKVGNDKPEALDDLWPRLSEPELQRSHEERLEPVKSAHRKVTFWSLASLTGSIAGLGVGAALADSEPTGAAVVAISGLVVGLVGIVGAVTSGPTVKDALNANARDRLLIPGEDDLTAGARAINTLNGERRLRCGGKPVPFPSPPQSQPGAEKTVPPVAQGGAEESLPPAAKSGPARQPITVWPPP</sequence>
<comment type="caution">
    <text evidence="3">The sequence shown here is derived from an EMBL/GenBank/DDBJ whole genome shotgun (WGS) entry which is preliminary data.</text>
</comment>
<protein>
    <recommendedName>
        <fullName evidence="5">Lipoprotein</fullName>
    </recommendedName>
</protein>
<dbReference type="RefSeq" id="WP_120582303.1">
    <property type="nucleotide sequence ID" value="NZ_RAWI01000655.1"/>
</dbReference>
<keyword evidence="2" id="KW-1133">Transmembrane helix</keyword>
<evidence type="ECO:0000256" key="2">
    <source>
        <dbReference type="SAM" id="Phobius"/>
    </source>
</evidence>
<dbReference type="EMBL" id="RAWI01000655">
    <property type="protein sequence ID" value="RKH89680.1"/>
    <property type="molecule type" value="Genomic_DNA"/>
</dbReference>
<dbReference type="Proteomes" id="UP000278907">
    <property type="component" value="Unassembled WGS sequence"/>
</dbReference>
<name>A0ABX9Q400_9BACT</name>
<reference evidence="3 4" key="1">
    <citation type="submission" date="2018-09" db="EMBL/GenBank/DDBJ databases">
        <authorList>
            <person name="Livingstone P.G."/>
            <person name="Whitworth D.E."/>
        </authorList>
    </citation>
    <scope>NUCLEOTIDE SEQUENCE [LARGE SCALE GENOMIC DNA]</scope>
    <source>
        <strain evidence="3 4">CA031B</strain>
    </source>
</reference>
<feature type="transmembrane region" description="Helical" evidence="2">
    <location>
        <begin position="6"/>
        <end position="27"/>
    </location>
</feature>
<feature type="transmembrane region" description="Helical" evidence="2">
    <location>
        <begin position="150"/>
        <end position="170"/>
    </location>
</feature>
<keyword evidence="2" id="KW-0472">Membrane</keyword>
<accession>A0ABX9Q400</accession>
<dbReference type="PROSITE" id="PS51257">
    <property type="entry name" value="PROKAR_LIPOPROTEIN"/>
    <property type="match status" value="1"/>
</dbReference>
<feature type="transmembrane region" description="Helical" evidence="2">
    <location>
        <begin position="122"/>
        <end position="144"/>
    </location>
</feature>
<gene>
    <name evidence="3" type="ORF">D7Y13_40475</name>
</gene>
<organism evidence="3 4">
    <name type="scientific">Corallococcus praedator</name>
    <dbReference type="NCBI Taxonomy" id="2316724"/>
    <lineage>
        <taxon>Bacteria</taxon>
        <taxon>Pseudomonadati</taxon>
        <taxon>Myxococcota</taxon>
        <taxon>Myxococcia</taxon>
        <taxon>Myxococcales</taxon>
        <taxon>Cystobacterineae</taxon>
        <taxon>Myxococcaceae</taxon>
        <taxon>Corallococcus</taxon>
    </lineage>
</organism>
<keyword evidence="4" id="KW-1185">Reference proteome</keyword>
<evidence type="ECO:0000313" key="4">
    <source>
        <dbReference type="Proteomes" id="UP000278907"/>
    </source>
</evidence>
<evidence type="ECO:0008006" key="5">
    <source>
        <dbReference type="Google" id="ProtNLM"/>
    </source>
</evidence>